<proteinExistence type="inferred from homology"/>
<protein>
    <recommendedName>
        <fullName evidence="8">Dihydrofolate synthase/folylpolyglutamate synthase</fullName>
        <ecNumber evidence="6">6.3.2.12</ecNumber>
        <ecNumber evidence="7">6.3.2.17</ecNumber>
    </recommendedName>
    <alternativeName>
        <fullName evidence="15">Tetrahydrofolylpolyglutamate synthase</fullName>
    </alternativeName>
</protein>
<dbReference type="PANTHER" id="PTHR11136:SF0">
    <property type="entry name" value="DIHYDROFOLATE SYNTHETASE-RELATED"/>
    <property type="match status" value="1"/>
</dbReference>
<evidence type="ECO:0000259" key="20">
    <source>
        <dbReference type="Pfam" id="PF08245"/>
    </source>
</evidence>
<evidence type="ECO:0000313" key="21">
    <source>
        <dbReference type="EMBL" id="PSL43989.1"/>
    </source>
</evidence>
<dbReference type="GO" id="GO:0046872">
    <property type="term" value="F:metal ion binding"/>
    <property type="evidence" value="ECO:0007669"/>
    <property type="project" value="UniProtKB-KW"/>
</dbReference>
<feature type="domain" description="Mur ligase C-terminal" evidence="19">
    <location>
        <begin position="302"/>
        <end position="420"/>
    </location>
</feature>
<evidence type="ECO:0000256" key="2">
    <source>
        <dbReference type="ARBA" id="ARBA00004799"/>
    </source>
</evidence>
<accession>A0A2P8HCN4</accession>
<dbReference type="InterPro" id="IPR001645">
    <property type="entry name" value="Folylpolyglutamate_synth"/>
</dbReference>
<dbReference type="EMBL" id="PYAV01000009">
    <property type="protein sequence ID" value="PSL43989.1"/>
    <property type="molecule type" value="Genomic_DNA"/>
</dbReference>
<dbReference type="GO" id="GO:0046656">
    <property type="term" value="P:folic acid biosynthetic process"/>
    <property type="evidence" value="ECO:0007669"/>
    <property type="project" value="UniProtKB-KW"/>
</dbReference>
<dbReference type="EC" id="6.3.2.17" evidence="7"/>
<keyword evidence="12 18" id="KW-0067">ATP-binding</keyword>
<evidence type="ECO:0000256" key="9">
    <source>
        <dbReference type="ARBA" id="ARBA00022598"/>
    </source>
</evidence>
<dbReference type="SUPFAM" id="SSF53623">
    <property type="entry name" value="MurD-like peptide ligases, catalytic domain"/>
    <property type="match status" value="1"/>
</dbReference>
<sequence length="438" mass="48822">MQTCKEAIDWIEQQAPYGIKPGLERMEKLLEKLGNKHRRLKSIHVAGTNGKGSTTEFLQKAMSEAGIEVGTFTSPYVTHFRERIAMNGQPVSEEDFLAAANEVKPYVDELAEEAEGHPTSFEIVTAVAVQYFATRAFPDVVVFETGLGGRLDATNVVKPMISLITNIGEDHQAILGHTKAEIAREKAGIVKSGVPLATTEKDPEIRRYFDEVATSLRTKTYQLDRDFFIEDWEALSAGQKFKFRSPYPFGTKEGVELKMEGAHQAENAALAMMALDYLKMLYALPIEEDNIRRGLLEAHWPGRIEKVSEAPDVYLDGAHNRQGVEQLAAFVQQRYAEKNVYIVATVTEEKTPEELFAPLMELQPAKMYLAPYTGYKALPEAELVKHAHAIEAEPASSISAALEAVQVDAEAEDLVLITGSLYFISAVREFLHQTNWKI</sequence>
<dbReference type="InterPro" id="IPR004101">
    <property type="entry name" value="Mur_ligase_C"/>
</dbReference>
<organism evidence="21 22">
    <name type="scientific">Salsuginibacillus halophilus</name>
    <dbReference type="NCBI Taxonomy" id="517424"/>
    <lineage>
        <taxon>Bacteria</taxon>
        <taxon>Bacillati</taxon>
        <taxon>Bacillota</taxon>
        <taxon>Bacilli</taxon>
        <taxon>Bacillales</taxon>
        <taxon>Bacillaceae</taxon>
        <taxon>Salsuginibacillus</taxon>
    </lineage>
</organism>
<evidence type="ECO:0000256" key="13">
    <source>
        <dbReference type="ARBA" id="ARBA00022842"/>
    </source>
</evidence>
<dbReference type="Pfam" id="PF02875">
    <property type="entry name" value="Mur_ligase_C"/>
    <property type="match status" value="1"/>
</dbReference>
<evidence type="ECO:0000256" key="17">
    <source>
        <dbReference type="ARBA" id="ARBA00049161"/>
    </source>
</evidence>
<evidence type="ECO:0000256" key="4">
    <source>
        <dbReference type="ARBA" id="ARBA00008276"/>
    </source>
</evidence>
<dbReference type="Gene3D" id="3.90.190.20">
    <property type="entry name" value="Mur ligase, C-terminal domain"/>
    <property type="match status" value="1"/>
</dbReference>
<evidence type="ECO:0000256" key="3">
    <source>
        <dbReference type="ARBA" id="ARBA00005150"/>
    </source>
</evidence>
<dbReference type="GO" id="GO:0008841">
    <property type="term" value="F:dihydrofolate synthase activity"/>
    <property type="evidence" value="ECO:0007669"/>
    <property type="project" value="UniProtKB-EC"/>
</dbReference>
<dbReference type="OrthoDB" id="9809356at2"/>
<dbReference type="InterPro" id="IPR036565">
    <property type="entry name" value="Mur-like_cat_sf"/>
</dbReference>
<keyword evidence="10" id="KW-0479">Metal-binding</keyword>
<gene>
    <name evidence="21" type="ORF">B0H94_10945</name>
</gene>
<dbReference type="PIRSF" id="PIRSF001563">
    <property type="entry name" value="Folylpolyglu_synth"/>
    <property type="match status" value="1"/>
</dbReference>
<dbReference type="RefSeq" id="WP_106589094.1">
    <property type="nucleotide sequence ID" value="NZ_PYAV01000009.1"/>
</dbReference>
<comment type="catalytic activity">
    <reaction evidence="17">
        <text>7,8-dihydropteroate + L-glutamate + ATP = 7,8-dihydrofolate + ADP + phosphate + H(+)</text>
        <dbReference type="Rhea" id="RHEA:23584"/>
        <dbReference type="ChEBI" id="CHEBI:15378"/>
        <dbReference type="ChEBI" id="CHEBI:17839"/>
        <dbReference type="ChEBI" id="CHEBI:29985"/>
        <dbReference type="ChEBI" id="CHEBI:30616"/>
        <dbReference type="ChEBI" id="CHEBI:43474"/>
        <dbReference type="ChEBI" id="CHEBI:57451"/>
        <dbReference type="ChEBI" id="CHEBI:456216"/>
        <dbReference type="EC" id="6.3.2.12"/>
    </reaction>
</comment>
<evidence type="ECO:0000256" key="18">
    <source>
        <dbReference type="PIRNR" id="PIRNR001563"/>
    </source>
</evidence>
<dbReference type="FunFam" id="3.40.1190.10:FF:000004">
    <property type="entry name" value="Dihydrofolate synthase/folylpolyglutamate synthase"/>
    <property type="match status" value="1"/>
</dbReference>
<dbReference type="GO" id="GO:0004326">
    <property type="term" value="F:tetrahydrofolylpolyglutamate synthase activity"/>
    <property type="evidence" value="ECO:0007669"/>
    <property type="project" value="UniProtKB-EC"/>
</dbReference>
<dbReference type="EC" id="6.3.2.12" evidence="6"/>
<comment type="caution">
    <text evidence="21">The sequence shown here is derived from an EMBL/GenBank/DDBJ whole genome shotgun (WGS) entry which is preliminary data.</text>
</comment>
<evidence type="ECO:0000256" key="14">
    <source>
        <dbReference type="ARBA" id="ARBA00022909"/>
    </source>
</evidence>
<evidence type="ECO:0000256" key="8">
    <source>
        <dbReference type="ARBA" id="ARBA00019357"/>
    </source>
</evidence>
<dbReference type="PROSITE" id="PS01012">
    <property type="entry name" value="FOLYLPOLYGLU_SYNT_2"/>
    <property type="match status" value="1"/>
</dbReference>
<evidence type="ECO:0000313" key="22">
    <source>
        <dbReference type="Proteomes" id="UP000242310"/>
    </source>
</evidence>
<comment type="similarity">
    <text evidence="4 18">Belongs to the folylpolyglutamate synthase family.</text>
</comment>
<evidence type="ECO:0000256" key="10">
    <source>
        <dbReference type="ARBA" id="ARBA00022723"/>
    </source>
</evidence>
<keyword evidence="9 18" id="KW-0436">Ligase</keyword>
<dbReference type="AlphaFoldDB" id="A0A2P8HCN4"/>
<comment type="pathway">
    <text evidence="2">Cofactor biosynthesis; tetrahydrofolate biosynthesis; 7,8-dihydrofolate from 2-amino-4-hydroxy-6-hydroxymethyl-7,8-dihydropteridine diphosphate and 4-aminobenzoate: step 2/2.</text>
</comment>
<evidence type="ECO:0000256" key="5">
    <source>
        <dbReference type="ARBA" id="ARBA00011245"/>
    </source>
</evidence>
<dbReference type="Gene3D" id="3.40.1190.10">
    <property type="entry name" value="Mur-like, catalytic domain"/>
    <property type="match status" value="1"/>
</dbReference>
<evidence type="ECO:0000256" key="12">
    <source>
        <dbReference type="ARBA" id="ARBA00022840"/>
    </source>
</evidence>
<name>A0A2P8HCN4_9BACI</name>
<dbReference type="InterPro" id="IPR036615">
    <property type="entry name" value="Mur_ligase_C_dom_sf"/>
</dbReference>
<evidence type="ECO:0000256" key="16">
    <source>
        <dbReference type="ARBA" id="ARBA00047493"/>
    </source>
</evidence>
<keyword evidence="14" id="KW-0289">Folate biosynthesis</keyword>
<keyword evidence="22" id="KW-1185">Reference proteome</keyword>
<evidence type="ECO:0000256" key="15">
    <source>
        <dbReference type="ARBA" id="ARBA00030592"/>
    </source>
</evidence>
<evidence type="ECO:0000256" key="1">
    <source>
        <dbReference type="ARBA" id="ARBA00001946"/>
    </source>
</evidence>
<dbReference type="PANTHER" id="PTHR11136">
    <property type="entry name" value="FOLYLPOLYGLUTAMATE SYNTHASE-RELATED"/>
    <property type="match status" value="1"/>
</dbReference>
<dbReference type="SUPFAM" id="SSF53244">
    <property type="entry name" value="MurD-like peptide ligases, peptide-binding domain"/>
    <property type="match status" value="1"/>
</dbReference>
<comment type="cofactor">
    <cofactor evidence="1">
        <name>Mg(2+)</name>
        <dbReference type="ChEBI" id="CHEBI:18420"/>
    </cofactor>
</comment>
<reference evidence="21 22" key="1">
    <citation type="submission" date="2018-03" db="EMBL/GenBank/DDBJ databases">
        <title>Genomic Encyclopedia of Type Strains, Phase III (KMG-III): the genomes of soil and plant-associated and newly described type strains.</title>
        <authorList>
            <person name="Whitman W."/>
        </authorList>
    </citation>
    <scope>NUCLEOTIDE SEQUENCE [LARGE SCALE GENOMIC DNA]</scope>
    <source>
        <strain evidence="21 22">CGMCC 1.07653</strain>
    </source>
</reference>
<dbReference type="Proteomes" id="UP000242310">
    <property type="component" value="Unassembled WGS sequence"/>
</dbReference>
<dbReference type="GO" id="GO:0005737">
    <property type="term" value="C:cytoplasm"/>
    <property type="evidence" value="ECO:0007669"/>
    <property type="project" value="TreeGrafter"/>
</dbReference>
<evidence type="ECO:0000256" key="6">
    <source>
        <dbReference type="ARBA" id="ARBA00013023"/>
    </source>
</evidence>
<dbReference type="NCBIfam" id="TIGR01499">
    <property type="entry name" value="folC"/>
    <property type="match status" value="1"/>
</dbReference>
<feature type="domain" description="Mur ligase central" evidence="20">
    <location>
        <begin position="45"/>
        <end position="274"/>
    </location>
</feature>
<comment type="pathway">
    <text evidence="3">Cofactor biosynthesis; tetrahydrofolylpolyglutamate biosynthesis.</text>
</comment>
<keyword evidence="11 18" id="KW-0547">Nucleotide-binding</keyword>
<keyword evidence="13" id="KW-0460">Magnesium</keyword>
<dbReference type="InterPro" id="IPR013221">
    <property type="entry name" value="Mur_ligase_cen"/>
</dbReference>
<dbReference type="GO" id="GO:0005524">
    <property type="term" value="F:ATP binding"/>
    <property type="evidence" value="ECO:0007669"/>
    <property type="project" value="UniProtKB-KW"/>
</dbReference>
<evidence type="ECO:0000256" key="7">
    <source>
        <dbReference type="ARBA" id="ARBA00013025"/>
    </source>
</evidence>
<dbReference type="InterPro" id="IPR018109">
    <property type="entry name" value="Folylpolyglutamate_synth_CS"/>
</dbReference>
<dbReference type="Pfam" id="PF08245">
    <property type="entry name" value="Mur_ligase_M"/>
    <property type="match status" value="1"/>
</dbReference>
<comment type="catalytic activity">
    <reaction evidence="16">
        <text>(6S)-5,6,7,8-tetrahydrofolyl-(gamma-L-Glu)(n) + L-glutamate + ATP = (6S)-5,6,7,8-tetrahydrofolyl-(gamma-L-Glu)(n+1) + ADP + phosphate + H(+)</text>
        <dbReference type="Rhea" id="RHEA:10580"/>
        <dbReference type="Rhea" id="RHEA-COMP:14738"/>
        <dbReference type="Rhea" id="RHEA-COMP:14740"/>
        <dbReference type="ChEBI" id="CHEBI:15378"/>
        <dbReference type="ChEBI" id="CHEBI:29985"/>
        <dbReference type="ChEBI" id="CHEBI:30616"/>
        <dbReference type="ChEBI" id="CHEBI:43474"/>
        <dbReference type="ChEBI" id="CHEBI:141005"/>
        <dbReference type="ChEBI" id="CHEBI:456216"/>
        <dbReference type="EC" id="6.3.2.17"/>
    </reaction>
</comment>
<evidence type="ECO:0000256" key="11">
    <source>
        <dbReference type="ARBA" id="ARBA00022741"/>
    </source>
</evidence>
<evidence type="ECO:0000259" key="19">
    <source>
        <dbReference type="Pfam" id="PF02875"/>
    </source>
</evidence>
<comment type="subunit">
    <text evidence="5">Monomer.</text>
</comment>